<name>A0A5P2AXG3_STRVZ</name>
<sequence>MTHARHRLLIAATLTAATLVTGCQSDAGGAGGGAAPLSLSGLTKTADGMPDDGASTCPLPYDVAEAAKAAGLNGATGAGAVRDDGDPVATAEGGKRARPGEPLAENPGVLVSCTFHIGEDDVQVHTVATRKPQAIAPLAPVVQMLSGSSVDELVGYMKKAGDAEPGDAVVTGSGNVAAIRLKLEDDGDAYLLVGLGEAGTRSSDRRQQVSDLAGALAGQLQ</sequence>
<feature type="region of interest" description="Disordered" evidence="1">
    <location>
        <begin position="76"/>
        <end position="105"/>
    </location>
</feature>
<evidence type="ECO:0000313" key="2">
    <source>
        <dbReference type="EMBL" id="QES22350.1"/>
    </source>
</evidence>
<evidence type="ECO:0000256" key="1">
    <source>
        <dbReference type="SAM" id="MobiDB-lite"/>
    </source>
</evidence>
<organism evidence="2 3">
    <name type="scientific">Streptomyces venezuelae</name>
    <dbReference type="NCBI Taxonomy" id="54571"/>
    <lineage>
        <taxon>Bacteria</taxon>
        <taxon>Bacillati</taxon>
        <taxon>Actinomycetota</taxon>
        <taxon>Actinomycetes</taxon>
        <taxon>Kitasatosporales</taxon>
        <taxon>Streptomycetaceae</taxon>
        <taxon>Streptomyces</taxon>
    </lineage>
</organism>
<dbReference type="OrthoDB" id="4330694at2"/>
<protein>
    <submittedName>
        <fullName evidence="2">Uncharacterized protein</fullName>
    </submittedName>
</protein>
<dbReference type="Proteomes" id="UP000324106">
    <property type="component" value="Chromosome"/>
</dbReference>
<dbReference type="EMBL" id="CP029194">
    <property type="protein sequence ID" value="QES22350.1"/>
    <property type="molecule type" value="Genomic_DNA"/>
</dbReference>
<reference evidence="2 3" key="1">
    <citation type="submission" date="2018-05" db="EMBL/GenBank/DDBJ databases">
        <title>Streptomyces venezuelae.</title>
        <authorList>
            <person name="Kim W."/>
            <person name="Lee N."/>
            <person name="Cho B.-K."/>
        </authorList>
    </citation>
    <scope>NUCLEOTIDE SEQUENCE [LARGE SCALE GENOMIC DNA]</scope>
    <source>
        <strain evidence="2 3">ATCC 15068</strain>
    </source>
</reference>
<evidence type="ECO:0000313" key="3">
    <source>
        <dbReference type="Proteomes" id="UP000324106"/>
    </source>
</evidence>
<dbReference type="RefSeq" id="WP_150270502.1">
    <property type="nucleotide sequence ID" value="NZ_CP029194.1"/>
</dbReference>
<gene>
    <name evidence="2" type="ORF">DEJ46_27305</name>
</gene>
<dbReference type="AlphaFoldDB" id="A0A5P2AXG3"/>
<dbReference type="PROSITE" id="PS51257">
    <property type="entry name" value="PROKAR_LIPOPROTEIN"/>
    <property type="match status" value="1"/>
</dbReference>
<accession>A0A5P2AXG3</accession>
<proteinExistence type="predicted"/>